<feature type="region of interest" description="Disordered" evidence="1">
    <location>
        <begin position="205"/>
        <end position="289"/>
    </location>
</feature>
<reference evidence="3 4" key="1">
    <citation type="submission" date="2016-11" db="EMBL/GenBank/DDBJ databases">
        <title>The macronuclear genome of Stentor coeruleus: a giant cell with tiny introns.</title>
        <authorList>
            <person name="Slabodnick M."/>
            <person name="Ruby J.G."/>
            <person name="Reiff S.B."/>
            <person name="Swart E.C."/>
            <person name="Gosai S."/>
            <person name="Prabakaran S."/>
            <person name="Witkowska E."/>
            <person name="Larue G.E."/>
            <person name="Fisher S."/>
            <person name="Freeman R.M."/>
            <person name="Gunawardena J."/>
            <person name="Chu W."/>
            <person name="Stover N.A."/>
            <person name="Gregory B.D."/>
            <person name="Nowacki M."/>
            <person name="Derisi J."/>
            <person name="Roy S.W."/>
            <person name="Marshall W.F."/>
            <person name="Sood P."/>
        </authorList>
    </citation>
    <scope>NUCLEOTIDE SEQUENCE [LARGE SCALE GENOMIC DNA]</scope>
    <source>
        <strain evidence="3">WM001</strain>
    </source>
</reference>
<dbReference type="AlphaFoldDB" id="A0A1R2D2X1"/>
<keyword evidence="2" id="KW-1133">Transmembrane helix</keyword>
<evidence type="ECO:0000256" key="1">
    <source>
        <dbReference type="SAM" id="MobiDB-lite"/>
    </source>
</evidence>
<sequence length="289" mass="33361">MELKIAKLDYRIFLSCFIWLQVFVIVLNLISITNSDWKHYYYGLAKDITGKFFITCLGSACYSDELKMLYSGAIYIILSCISMTLIYCWIKIVIKSFKMGKTFNKGICLGIIALILQIVAFIAVFSILEIKFYAITEEKFENRADHAGTGAQMAIVVILIEFFLLIVACTVKSQVNKIQLTKVNNVEEKNTKEISNLEINGQEINEDEKELDKRDKGKKKKKDKESESESESESKEINSVEKTKREKKKDKREKEKMNNGSEKIDLHEEKNLDVKVKIKKKKMNDESQE</sequence>
<protein>
    <submittedName>
        <fullName evidence="3">Uncharacterized protein</fullName>
    </submittedName>
</protein>
<accession>A0A1R2D2X1</accession>
<keyword evidence="2" id="KW-0812">Transmembrane</keyword>
<dbReference type="EMBL" id="MPUH01000010">
    <property type="protein sequence ID" value="OMJ95571.1"/>
    <property type="molecule type" value="Genomic_DNA"/>
</dbReference>
<evidence type="ECO:0000313" key="4">
    <source>
        <dbReference type="Proteomes" id="UP000187209"/>
    </source>
</evidence>
<feature type="transmembrane region" description="Helical" evidence="2">
    <location>
        <begin position="72"/>
        <end position="94"/>
    </location>
</feature>
<feature type="transmembrane region" description="Helical" evidence="2">
    <location>
        <begin position="106"/>
        <end position="130"/>
    </location>
</feature>
<organism evidence="3 4">
    <name type="scientific">Stentor coeruleus</name>
    <dbReference type="NCBI Taxonomy" id="5963"/>
    <lineage>
        <taxon>Eukaryota</taxon>
        <taxon>Sar</taxon>
        <taxon>Alveolata</taxon>
        <taxon>Ciliophora</taxon>
        <taxon>Postciliodesmatophora</taxon>
        <taxon>Heterotrichea</taxon>
        <taxon>Heterotrichida</taxon>
        <taxon>Stentoridae</taxon>
        <taxon>Stentor</taxon>
    </lineage>
</organism>
<name>A0A1R2D2X1_9CILI</name>
<gene>
    <name evidence="3" type="ORF">SteCoe_985</name>
</gene>
<feature type="compositionally biased region" description="Basic and acidic residues" evidence="1">
    <location>
        <begin position="223"/>
        <end position="244"/>
    </location>
</feature>
<dbReference type="Proteomes" id="UP000187209">
    <property type="component" value="Unassembled WGS sequence"/>
</dbReference>
<comment type="caution">
    <text evidence="3">The sequence shown here is derived from an EMBL/GenBank/DDBJ whole genome shotgun (WGS) entry which is preliminary data.</text>
</comment>
<feature type="transmembrane region" description="Helical" evidence="2">
    <location>
        <begin position="12"/>
        <end position="32"/>
    </location>
</feature>
<keyword evidence="4" id="KW-1185">Reference proteome</keyword>
<proteinExistence type="predicted"/>
<evidence type="ECO:0000256" key="2">
    <source>
        <dbReference type="SAM" id="Phobius"/>
    </source>
</evidence>
<feature type="compositionally biased region" description="Basic and acidic residues" evidence="1">
    <location>
        <begin position="252"/>
        <end position="276"/>
    </location>
</feature>
<feature type="transmembrane region" description="Helical" evidence="2">
    <location>
        <begin position="150"/>
        <end position="171"/>
    </location>
</feature>
<keyword evidence="2" id="KW-0472">Membrane</keyword>
<evidence type="ECO:0000313" key="3">
    <source>
        <dbReference type="EMBL" id="OMJ95571.1"/>
    </source>
</evidence>